<feature type="transmembrane region" description="Helical" evidence="1">
    <location>
        <begin position="108"/>
        <end position="125"/>
    </location>
</feature>
<proteinExistence type="predicted"/>
<evidence type="ECO:0000313" key="2">
    <source>
        <dbReference type="EMBL" id="CEN56122.1"/>
    </source>
</evidence>
<evidence type="ECO:0000256" key="1">
    <source>
        <dbReference type="SAM" id="Phobius"/>
    </source>
</evidence>
<gene>
    <name evidence="2" type="ORF">BN1209_1081</name>
</gene>
<dbReference type="EMBL" id="LN794158">
    <property type="protein sequence ID" value="CEN56122.1"/>
    <property type="molecule type" value="Genomic_DNA"/>
</dbReference>
<dbReference type="PIRSF" id="PIRSF004923">
    <property type="entry name" value="RseC"/>
    <property type="match status" value="1"/>
</dbReference>
<sequence length="159" mass="17158">MIQENAIVISTDQDIAYLEIVRNKPCGLCGQSRGCGISIWGRLFGHRSNIFKAQNTVNAQVDQMVVVGVEEQALLWSSLAVYGIPLALLILGAAVGSAVFSEATHPDRNTAMGAALGLFLGYVWLKGHNQGSALDTRYRPVILGFAEPSSIVNLQCKKR</sequence>
<reference evidence="3" key="1">
    <citation type="submission" date="2014-12" db="EMBL/GenBank/DDBJ databases">
        <authorList>
            <person name="Salcher M.M."/>
        </authorList>
    </citation>
    <scope>NUCLEOTIDE SEQUENCE [LARGE SCALE GENOMIC DNA]</scope>
    <source>
        <strain evidence="3">MMS-10A-171</strain>
    </source>
</reference>
<keyword evidence="3" id="KW-1185">Reference proteome</keyword>
<organism evidence="2 3">
    <name type="scientific">Candidatus Methylopumilus turicensis</name>
    <dbReference type="NCBI Taxonomy" id="1581680"/>
    <lineage>
        <taxon>Bacteria</taxon>
        <taxon>Pseudomonadati</taxon>
        <taxon>Pseudomonadota</taxon>
        <taxon>Betaproteobacteria</taxon>
        <taxon>Nitrosomonadales</taxon>
        <taxon>Methylophilaceae</taxon>
        <taxon>Candidatus Methylopumilus</taxon>
    </lineage>
</organism>
<dbReference type="AlphaFoldDB" id="A0A0B7J049"/>
<dbReference type="STRING" id="1581680.BN1209_1081"/>
<dbReference type="OrthoDB" id="8536337at2"/>
<protein>
    <submittedName>
        <fullName evidence="2">Positive regulator of sigma E, RseC/MucC</fullName>
    </submittedName>
</protein>
<dbReference type="HOGENOM" id="CLU_124911_0_2_4"/>
<dbReference type="InterPro" id="IPR026268">
    <property type="entry name" value="RseC"/>
</dbReference>
<dbReference type="KEGG" id="mbac:BN1209_1081"/>
<feature type="transmembrane region" description="Helical" evidence="1">
    <location>
        <begin position="73"/>
        <end position="96"/>
    </location>
</feature>
<dbReference type="RefSeq" id="WP_045751288.1">
    <property type="nucleotide sequence ID" value="NZ_LN794158.1"/>
</dbReference>
<keyword evidence="1" id="KW-1133">Transmembrane helix</keyword>
<keyword evidence="1" id="KW-0472">Membrane</keyword>
<accession>A0A0B7J049</accession>
<keyword evidence="1" id="KW-0812">Transmembrane</keyword>
<dbReference type="Pfam" id="PF04246">
    <property type="entry name" value="RseC_MucC"/>
    <property type="match status" value="1"/>
</dbReference>
<dbReference type="InterPro" id="IPR007359">
    <property type="entry name" value="SigmaE_reg_RseC_MucC"/>
</dbReference>
<dbReference type="PANTHER" id="PTHR35867:SF1">
    <property type="entry name" value="PROTEIN RSEC"/>
    <property type="match status" value="1"/>
</dbReference>
<name>A0A0B7J049_9PROT</name>
<evidence type="ECO:0000313" key="3">
    <source>
        <dbReference type="Proteomes" id="UP000056322"/>
    </source>
</evidence>
<dbReference type="Proteomes" id="UP000056322">
    <property type="component" value="Chromosome 1"/>
</dbReference>
<dbReference type="PANTHER" id="PTHR35867">
    <property type="entry name" value="PROTEIN RSEC"/>
    <property type="match status" value="1"/>
</dbReference>